<keyword evidence="15" id="KW-1185">Reference proteome</keyword>
<feature type="compositionally biased region" description="Basic and acidic residues" evidence="11">
    <location>
        <begin position="256"/>
        <end position="273"/>
    </location>
</feature>
<dbReference type="Gene3D" id="3.60.15.10">
    <property type="entry name" value="Ribonuclease Z/Hydroxyacylglutathione hydrolase-like"/>
    <property type="match status" value="2"/>
</dbReference>
<evidence type="ECO:0000259" key="12">
    <source>
        <dbReference type="Pfam" id="PF12706"/>
    </source>
</evidence>
<dbReference type="GO" id="GO:1990180">
    <property type="term" value="P:mitochondrial tRNA 3'-end processing"/>
    <property type="evidence" value="ECO:0007669"/>
    <property type="project" value="TreeGrafter"/>
</dbReference>
<keyword evidence="5" id="KW-0819">tRNA processing</keyword>
<evidence type="ECO:0000256" key="11">
    <source>
        <dbReference type="SAM" id="MobiDB-lite"/>
    </source>
</evidence>
<dbReference type="SUPFAM" id="SSF56281">
    <property type="entry name" value="Metallo-hydrolase/oxidoreductase"/>
    <property type="match status" value="2"/>
</dbReference>
<feature type="region of interest" description="Disordered" evidence="11">
    <location>
        <begin position="142"/>
        <end position="171"/>
    </location>
</feature>
<dbReference type="EMBL" id="ML179397">
    <property type="protein sequence ID" value="THU88741.1"/>
    <property type="molecule type" value="Genomic_DNA"/>
</dbReference>
<feature type="region of interest" description="Disordered" evidence="11">
    <location>
        <begin position="900"/>
        <end position="921"/>
    </location>
</feature>
<reference evidence="14 15" key="1">
    <citation type="journal article" date="2019" name="Nat. Ecol. Evol.">
        <title>Megaphylogeny resolves global patterns of mushroom evolution.</title>
        <authorList>
            <person name="Varga T."/>
            <person name="Krizsan K."/>
            <person name="Foldi C."/>
            <person name="Dima B."/>
            <person name="Sanchez-Garcia M."/>
            <person name="Sanchez-Ramirez S."/>
            <person name="Szollosi G.J."/>
            <person name="Szarkandi J.G."/>
            <person name="Papp V."/>
            <person name="Albert L."/>
            <person name="Andreopoulos W."/>
            <person name="Angelini C."/>
            <person name="Antonin V."/>
            <person name="Barry K.W."/>
            <person name="Bougher N.L."/>
            <person name="Buchanan P."/>
            <person name="Buyck B."/>
            <person name="Bense V."/>
            <person name="Catcheside P."/>
            <person name="Chovatia M."/>
            <person name="Cooper J."/>
            <person name="Damon W."/>
            <person name="Desjardin D."/>
            <person name="Finy P."/>
            <person name="Geml J."/>
            <person name="Haridas S."/>
            <person name="Hughes K."/>
            <person name="Justo A."/>
            <person name="Karasinski D."/>
            <person name="Kautmanova I."/>
            <person name="Kiss B."/>
            <person name="Kocsube S."/>
            <person name="Kotiranta H."/>
            <person name="LaButti K.M."/>
            <person name="Lechner B.E."/>
            <person name="Liimatainen K."/>
            <person name="Lipzen A."/>
            <person name="Lukacs Z."/>
            <person name="Mihaltcheva S."/>
            <person name="Morgado L.N."/>
            <person name="Niskanen T."/>
            <person name="Noordeloos M.E."/>
            <person name="Ohm R.A."/>
            <person name="Ortiz-Santana B."/>
            <person name="Ovrebo C."/>
            <person name="Racz N."/>
            <person name="Riley R."/>
            <person name="Savchenko A."/>
            <person name="Shiryaev A."/>
            <person name="Soop K."/>
            <person name="Spirin V."/>
            <person name="Szebenyi C."/>
            <person name="Tomsovsky M."/>
            <person name="Tulloss R.E."/>
            <person name="Uehling J."/>
            <person name="Grigoriev I.V."/>
            <person name="Vagvolgyi C."/>
            <person name="Papp T."/>
            <person name="Martin F.M."/>
            <person name="Miettinen O."/>
            <person name="Hibbett D.S."/>
            <person name="Nagy L.G."/>
        </authorList>
    </citation>
    <scope>NUCLEOTIDE SEQUENCE [LARGE SCALE GENOMIC DNA]</scope>
    <source>
        <strain evidence="14 15">CBS 962.96</strain>
    </source>
</reference>
<keyword evidence="9" id="KW-0378">Hydrolase</keyword>
<gene>
    <name evidence="14" type="ORF">K435DRAFT_729631</name>
</gene>
<evidence type="ECO:0000256" key="5">
    <source>
        <dbReference type="ARBA" id="ARBA00022694"/>
    </source>
</evidence>
<proteinExistence type="inferred from homology"/>
<dbReference type="GO" id="GO:0046872">
    <property type="term" value="F:metal ion binding"/>
    <property type="evidence" value="ECO:0007669"/>
    <property type="project" value="UniProtKB-KW"/>
</dbReference>
<evidence type="ECO:0000256" key="7">
    <source>
        <dbReference type="ARBA" id="ARBA00022723"/>
    </source>
</evidence>
<evidence type="ECO:0000256" key="10">
    <source>
        <dbReference type="ARBA" id="ARBA00022833"/>
    </source>
</evidence>
<feature type="region of interest" description="Disordered" evidence="11">
    <location>
        <begin position="225"/>
        <end position="286"/>
    </location>
</feature>
<sequence>MNWSSSVLCTLSSDTEPCILVTFDQAKYIFNVGANTNRAFLQSRNNWRRTKGIFLTQVRTQRSAGLPGLLMSFADADIPQLDIVGPPGTKHLMASMRTYVYRDKMPVIPTETPFHSEPSSSPQPVFMDQNLTVYSIPIHPSSSSFTVSEDSPSSSKRKREPSPDVSSKKIITDSGSLIARFPSDKSLEEILQSPEFLASPLSPSYLQGGHAQEWRDIMVDTMFPASKAEKEKRAKDMVRPKADGEAKGNRKKEKGKQKVVEERDSRNPDDYRRTRSPPGFHAQLPKYVHPDGNRTLDHAAAYIAVGPRIRGKFDAAKATELKIPNGKLRVKLTQGEPITFTVNESGTEIERTVRPEEIIGPSEVPGVLIIADVPTPDHIPSLTAAFSESSFYSKFRSTRPDDLQQYVVRVIYHLCGEGVLEDERYIEFMRGFGPQVNHVVASRDYCPNPVTFTSAAYHQLRLSKLDSDIFIVPQFSLTPKKDVHAISGLPPNVTLMEANTITNMRPPSAPTKQNFALELDRFHPAYAQGMELTPGMQECFEKAKAEVAAFIERSERPGMPGGDVRIVTLGTGSAVPSKYRNVSGTAIMIPGYGNVLLDCGEGTWGQLARHFGEDESSPDNVWRFLRDLRCLFVSHVHGDHHMGVAQLLAQRKKLDPPPSQPLYLVTIRAIHIYLRELSDIQDLGLFDNTENGVITVLSPALHWRGSDTYPESGMWQIGGTEPWLDINESKKHGRDLCRALGLKSFRTVDMRHRTRCYGAVIESDNGWSIAFSADTMPVDSLVYAGQGATVLIHEATMADDQEEMARKKAHSTLGQALTIGRRMNAKNILLTHFSARYPKIPHYQVKSADGQTARMGETIIGQADECAVAVAFDHARMSVDSLWKISFYLSALEQSYLDTVTEDAEEGGEENGEAPMEVNVV</sequence>
<evidence type="ECO:0000256" key="9">
    <source>
        <dbReference type="ARBA" id="ARBA00022801"/>
    </source>
</evidence>
<dbReference type="Pfam" id="PF13691">
    <property type="entry name" value="Lactamase_B_4"/>
    <property type="match status" value="1"/>
</dbReference>
<evidence type="ECO:0000256" key="4">
    <source>
        <dbReference type="ARBA" id="ARBA00012477"/>
    </source>
</evidence>
<feature type="compositionally biased region" description="Acidic residues" evidence="11">
    <location>
        <begin position="900"/>
        <end position="912"/>
    </location>
</feature>
<dbReference type="OrthoDB" id="527344at2759"/>
<accession>A0A4S8LID0</accession>
<keyword evidence="7" id="KW-0479">Metal-binding</keyword>
<dbReference type="InterPro" id="IPR036866">
    <property type="entry name" value="RibonucZ/Hydroxyglut_hydro"/>
</dbReference>
<dbReference type="InterPro" id="IPR001279">
    <property type="entry name" value="Metallo-B-lactamas"/>
</dbReference>
<comment type="cofactor">
    <cofactor evidence="2">
        <name>Zn(2+)</name>
        <dbReference type="ChEBI" id="CHEBI:29105"/>
    </cofactor>
</comment>
<keyword evidence="10" id="KW-0862">Zinc</keyword>
<dbReference type="GO" id="GO:0042781">
    <property type="term" value="F:3'-tRNA processing endoribonuclease activity"/>
    <property type="evidence" value="ECO:0007669"/>
    <property type="project" value="UniProtKB-EC"/>
</dbReference>
<feature type="compositionally biased region" description="Basic and acidic residues" evidence="11">
    <location>
        <begin position="160"/>
        <end position="171"/>
    </location>
</feature>
<evidence type="ECO:0000259" key="13">
    <source>
        <dbReference type="Pfam" id="PF13691"/>
    </source>
</evidence>
<dbReference type="EC" id="3.1.26.11" evidence="4"/>
<evidence type="ECO:0000256" key="8">
    <source>
        <dbReference type="ARBA" id="ARBA00022759"/>
    </source>
</evidence>
<keyword evidence="6" id="KW-0540">Nuclease</keyword>
<dbReference type="PANTHER" id="PTHR12553:SF49">
    <property type="entry name" value="ZINC PHOSPHODIESTERASE ELAC PROTEIN 2"/>
    <property type="match status" value="1"/>
</dbReference>
<dbReference type="CDD" id="cd07718">
    <property type="entry name" value="RNaseZ_ELAC1_ELAC2-C-term-like_MBL-fold"/>
    <property type="match status" value="1"/>
</dbReference>
<feature type="compositionally biased region" description="Basic and acidic residues" evidence="11">
    <location>
        <begin position="227"/>
        <end position="248"/>
    </location>
</feature>
<evidence type="ECO:0000256" key="1">
    <source>
        <dbReference type="ARBA" id="ARBA00000402"/>
    </source>
</evidence>
<dbReference type="PANTHER" id="PTHR12553">
    <property type="entry name" value="ZINC PHOSPHODIESTERASE ELAC PROTEIN 2"/>
    <property type="match status" value="1"/>
</dbReference>
<evidence type="ECO:0000256" key="6">
    <source>
        <dbReference type="ARBA" id="ARBA00022722"/>
    </source>
</evidence>
<dbReference type="AlphaFoldDB" id="A0A4S8LID0"/>
<evidence type="ECO:0000313" key="14">
    <source>
        <dbReference type="EMBL" id="THU88741.1"/>
    </source>
</evidence>
<comment type="similarity">
    <text evidence="3">Belongs to the RNase Z family.</text>
</comment>
<feature type="domain" description="Metallo-beta-lactamase" evidence="12">
    <location>
        <begin position="738"/>
        <end position="833"/>
    </location>
</feature>
<evidence type="ECO:0000256" key="3">
    <source>
        <dbReference type="ARBA" id="ARBA00007823"/>
    </source>
</evidence>
<protein>
    <recommendedName>
        <fullName evidence="4">ribonuclease Z</fullName>
        <ecNumber evidence="4">3.1.26.11</ecNumber>
    </recommendedName>
</protein>
<evidence type="ECO:0000313" key="15">
    <source>
        <dbReference type="Proteomes" id="UP000297245"/>
    </source>
</evidence>
<comment type="catalytic activity">
    <reaction evidence="1">
        <text>Endonucleolytic cleavage of RNA, removing extra 3' nucleotides from tRNA precursor, generating 3' termini of tRNAs. A 3'-hydroxy group is left at the tRNA terminus and a 5'-phosphoryl group is left at the trailer molecule.</text>
        <dbReference type="EC" id="3.1.26.11"/>
    </reaction>
</comment>
<evidence type="ECO:0000256" key="2">
    <source>
        <dbReference type="ARBA" id="ARBA00001947"/>
    </source>
</evidence>
<dbReference type="InterPro" id="IPR047151">
    <property type="entry name" value="RNZ2-like"/>
</dbReference>
<organism evidence="14 15">
    <name type="scientific">Dendrothele bispora (strain CBS 962.96)</name>
    <dbReference type="NCBI Taxonomy" id="1314807"/>
    <lineage>
        <taxon>Eukaryota</taxon>
        <taxon>Fungi</taxon>
        <taxon>Dikarya</taxon>
        <taxon>Basidiomycota</taxon>
        <taxon>Agaricomycotina</taxon>
        <taxon>Agaricomycetes</taxon>
        <taxon>Agaricomycetidae</taxon>
        <taxon>Agaricales</taxon>
        <taxon>Agaricales incertae sedis</taxon>
        <taxon>Dendrothele</taxon>
    </lineage>
</organism>
<feature type="domain" description="tRNase Z endonuclease" evidence="13">
    <location>
        <begin position="7"/>
        <end position="59"/>
    </location>
</feature>
<keyword evidence="8" id="KW-0255">Endonuclease</keyword>
<name>A0A4S8LID0_DENBC</name>
<dbReference type="InterPro" id="IPR027794">
    <property type="entry name" value="tRNase_Z_dom"/>
</dbReference>
<dbReference type="GO" id="GO:0005739">
    <property type="term" value="C:mitochondrion"/>
    <property type="evidence" value="ECO:0007669"/>
    <property type="project" value="TreeGrafter"/>
</dbReference>
<dbReference type="Proteomes" id="UP000297245">
    <property type="component" value="Unassembled WGS sequence"/>
</dbReference>
<dbReference type="Pfam" id="PF12706">
    <property type="entry name" value="Lactamase_B_2"/>
    <property type="match status" value="1"/>
</dbReference>